<dbReference type="Gene3D" id="1.10.287.130">
    <property type="match status" value="1"/>
</dbReference>
<accession>A0A9W6FS28</accession>
<evidence type="ECO:0000259" key="15">
    <source>
        <dbReference type="PROSITE" id="PS50885"/>
    </source>
</evidence>
<dbReference type="InterPro" id="IPR003661">
    <property type="entry name" value="HisK_dim/P_dom"/>
</dbReference>
<feature type="domain" description="HAMP" evidence="15">
    <location>
        <begin position="305"/>
        <end position="358"/>
    </location>
</feature>
<evidence type="ECO:0000256" key="8">
    <source>
        <dbReference type="ARBA" id="ARBA00022777"/>
    </source>
</evidence>
<dbReference type="GO" id="GO:0005886">
    <property type="term" value="C:plasma membrane"/>
    <property type="evidence" value="ECO:0007669"/>
    <property type="project" value="UniProtKB-SubCell"/>
</dbReference>
<dbReference type="InterPro" id="IPR011006">
    <property type="entry name" value="CheY-like_superfamily"/>
</dbReference>
<evidence type="ECO:0000256" key="2">
    <source>
        <dbReference type="ARBA" id="ARBA00004651"/>
    </source>
</evidence>
<dbReference type="EMBL" id="BSDR01000001">
    <property type="protein sequence ID" value="GLI33633.1"/>
    <property type="molecule type" value="Genomic_DNA"/>
</dbReference>
<dbReference type="SUPFAM" id="SSF52172">
    <property type="entry name" value="CheY-like"/>
    <property type="match status" value="1"/>
</dbReference>
<dbReference type="Pfam" id="PF00512">
    <property type="entry name" value="HisKA"/>
    <property type="match status" value="1"/>
</dbReference>
<dbReference type="AlphaFoldDB" id="A0A9W6FS28"/>
<dbReference type="PANTHER" id="PTHR43065:SF42">
    <property type="entry name" value="TWO-COMPONENT SENSOR PPRA"/>
    <property type="match status" value="1"/>
</dbReference>
<sequence>MKRFAFGSLRIRLIFLVLFAVLPALGLMLDLGMEQRSPSISLAQERALELARSISDVQRRLIADTRQILFTLSQLPEVRQHNPVACSAVCANLLKESEGYTGFAVAKPDGDVFASAPPLAQPVNLADRPWFQRLVQSRGFVVGEYQKGRISDKATIVLTHPVLDDTGRLKAIVGAGLDLNWLSRFIAESSLPADTKFTIVDRNGTILVRYPDQKEFVGRSMPETSLVKAVLAEGEGVMEAPGLDGIPCFYGFTSLAFGSGSVHVVVGFPEQLAFAEGQQELIFNLALLGTVALLALVAAWFGGDLFIVRQVSALLVAAKGLADGNLTVRTGVSYGRGELGQLARAFDQIAESLEFHKAERRKSEEIYRSVVDNITMGVSLISIKMEILAINNQMRQWYPGLDPTTRPLCYQAYNDPLREGVCSYCPTAQTIRDGLVHEAITETPRGNQIMRYKIISSPIKDQAGNVLAAIEVVEDVTERMLAQEEKVKLETQLRQAQKMEAIGTLAGGIAHDFNNILGIISGYTDLTMLDMLEGSREMEQLECIRKAVYRAKELVQQILTFSRQREEELIPLRVSSLVKEALKMLRATLPSIIDIRWNIQASESEDLILGYPSQIHQVLMNLCTNASHAIGDQAGIIDVNLSRIQWEQEDSARPLELNQGYYLELTVSDTGCGIDPKIMDRIFEPYFTTKEAGVGTGMGLAVVHGIVKNHGGAITVESEPGKGSSFHVFFPALKDKGKHDGEMPLEPIPTGKECILLVDDEAALGQVAEKMLKHLGYEVVNRTSSIEALEAFRANPGRFDLVLTDRTMPQMTGMVLAREILKIRPDIPIILCTGFSDTLTQGKAAASGIREIVLKPFLLNDMARAVRHVLDQCKKTKSTL</sequence>
<dbReference type="SMART" id="SM00387">
    <property type="entry name" value="HATPase_c"/>
    <property type="match status" value="1"/>
</dbReference>
<keyword evidence="5 11" id="KW-0597">Phosphoprotein</keyword>
<evidence type="ECO:0000256" key="12">
    <source>
        <dbReference type="SAM" id="Phobius"/>
    </source>
</evidence>
<evidence type="ECO:0000313" key="16">
    <source>
        <dbReference type="EMBL" id="GLI33633.1"/>
    </source>
</evidence>
<protein>
    <recommendedName>
        <fullName evidence="3">histidine kinase</fullName>
        <ecNumber evidence="3">2.7.13.3</ecNumber>
    </recommendedName>
</protein>
<evidence type="ECO:0000259" key="14">
    <source>
        <dbReference type="PROSITE" id="PS50110"/>
    </source>
</evidence>
<dbReference type="InterPro" id="IPR033479">
    <property type="entry name" value="dCache_1"/>
</dbReference>
<dbReference type="InterPro" id="IPR036890">
    <property type="entry name" value="HATPase_C_sf"/>
</dbReference>
<dbReference type="InterPro" id="IPR003660">
    <property type="entry name" value="HAMP_dom"/>
</dbReference>
<dbReference type="PANTHER" id="PTHR43065">
    <property type="entry name" value="SENSOR HISTIDINE KINASE"/>
    <property type="match status" value="1"/>
</dbReference>
<evidence type="ECO:0000259" key="13">
    <source>
        <dbReference type="PROSITE" id="PS50109"/>
    </source>
</evidence>
<comment type="caution">
    <text evidence="16">The sequence shown here is derived from an EMBL/GenBank/DDBJ whole genome shotgun (WGS) entry which is preliminary data.</text>
</comment>
<evidence type="ECO:0000256" key="1">
    <source>
        <dbReference type="ARBA" id="ARBA00000085"/>
    </source>
</evidence>
<dbReference type="CDD" id="cd12914">
    <property type="entry name" value="PDC1_DGC_like"/>
    <property type="match status" value="1"/>
</dbReference>
<dbReference type="Gene3D" id="6.10.340.10">
    <property type="match status" value="1"/>
</dbReference>
<proteinExistence type="predicted"/>
<dbReference type="SMART" id="SM00448">
    <property type="entry name" value="REC"/>
    <property type="match status" value="1"/>
</dbReference>
<evidence type="ECO:0000256" key="9">
    <source>
        <dbReference type="ARBA" id="ARBA00022989"/>
    </source>
</evidence>
<keyword evidence="7 12" id="KW-0812">Transmembrane</keyword>
<dbReference type="InterPro" id="IPR003594">
    <property type="entry name" value="HATPase_dom"/>
</dbReference>
<feature type="modified residue" description="4-aspartylphosphate" evidence="11">
    <location>
        <position position="805"/>
    </location>
</feature>
<comment type="catalytic activity">
    <reaction evidence="1">
        <text>ATP + protein L-histidine = ADP + protein N-phospho-L-histidine.</text>
        <dbReference type="EC" id="2.7.13.3"/>
    </reaction>
</comment>
<evidence type="ECO:0000256" key="3">
    <source>
        <dbReference type="ARBA" id="ARBA00012438"/>
    </source>
</evidence>
<dbReference type="Gene3D" id="3.30.565.10">
    <property type="entry name" value="Histidine kinase-like ATPase, C-terminal domain"/>
    <property type="match status" value="1"/>
</dbReference>
<feature type="domain" description="Histidine kinase" evidence="13">
    <location>
        <begin position="508"/>
        <end position="734"/>
    </location>
</feature>
<dbReference type="CDD" id="cd06225">
    <property type="entry name" value="HAMP"/>
    <property type="match status" value="1"/>
</dbReference>
<dbReference type="InterPro" id="IPR005467">
    <property type="entry name" value="His_kinase_dom"/>
</dbReference>
<name>A0A9W6FS28_9BACT</name>
<dbReference type="Pfam" id="PF02743">
    <property type="entry name" value="dCache_1"/>
    <property type="match status" value="1"/>
</dbReference>
<dbReference type="InterPro" id="IPR035965">
    <property type="entry name" value="PAS-like_dom_sf"/>
</dbReference>
<dbReference type="Pfam" id="PF00672">
    <property type="entry name" value="HAMP"/>
    <property type="match status" value="1"/>
</dbReference>
<dbReference type="SUPFAM" id="SSF158472">
    <property type="entry name" value="HAMP domain-like"/>
    <property type="match status" value="1"/>
</dbReference>
<dbReference type="SUPFAM" id="SSF55874">
    <property type="entry name" value="ATPase domain of HSP90 chaperone/DNA topoisomerase II/histidine kinase"/>
    <property type="match status" value="1"/>
</dbReference>
<dbReference type="EC" id="2.7.13.3" evidence="3"/>
<organism evidence="16 17">
    <name type="scientific">Desulforhabdus amnigena</name>
    <dbReference type="NCBI Taxonomy" id="40218"/>
    <lineage>
        <taxon>Bacteria</taxon>
        <taxon>Pseudomonadati</taxon>
        <taxon>Thermodesulfobacteriota</taxon>
        <taxon>Syntrophobacteria</taxon>
        <taxon>Syntrophobacterales</taxon>
        <taxon>Syntrophobacteraceae</taxon>
        <taxon>Desulforhabdus</taxon>
    </lineage>
</organism>
<evidence type="ECO:0000313" key="17">
    <source>
        <dbReference type="Proteomes" id="UP001144372"/>
    </source>
</evidence>
<feature type="transmembrane region" description="Helical" evidence="12">
    <location>
        <begin position="249"/>
        <end position="269"/>
    </location>
</feature>
<keyword evidence="4" id="KW-1003">Cell membrane</keyword>
<dbReference type="PROSITE" id="PS50109">
    <property type="entry name" value="HIS_KIN"/>
    <property type="match status" value="1"/>
</dbReference>
<dbReference type="SUPFAM" id="SSF47384">
    <property type="entry name" value="Homodimeric domain of signal transducing histidine kinase"/>
    <property type="match status" value="1"/>
</dbReference>
<feature type="transmembrane region" description="Helical" evidence="12">
    <location>
        <begin position="281"/>
        <end position="302"/>
    </location>
</feature>
<gene>
    <name evidence="16" type="ORF">DAMNIGENAA_10660</name>
</gene>
<dbReference type="RefSeq" id="WP_281792741.1">
    <property type="nucleotide sequence ID" value="NZ_BSDR01000001.1"/>
</dbReference>
<comment type="subcellular location">
    <subcellularLocation>
        <location evidence="2">Cell membrane</location>
        <topology evidence="2">Multi-pass membrane protein</topology>
    </subcellularLocation>
</comment>
<dbReference type="GO" id="GO:0000155">
    <property type="term" value="F:phosphorelay sensor kinase activity"/>
    <property type="evidence" value="ECO:0007669"/>
    <property type="project" value="InterPro"/>
</dbReference>
<dbReference type="SMART" id="SM00388">
    <property type="entry name" value="HisKA"/>
    <property type="match status" value="1"/>
</dbReference>
<evidence type="ECO:0000256" key="7">
    <source>
        <dbReference type="ARBA" id="ARBA00022692"/>
    </source>
</evidence>
<evidence type="ECO:0000256" key="4">
    <source>
        <dbReference type="ARBA" id="ARBA00022475"/>
    </source>
</evidence>
<dbReference type="SMART" id="SM00304">
    <property type="entry name" value="HAMP"/>
    <property type="match status" value="1"/>
</dbReference>
<evidence type="ECO:0000256" key="11">
    <source>
        <dbReference type="PROSITE-ProRule" id="PRU00169"/>
    </source>
</evidence>
<dbReference type="Gene3D" id="3.40.50.2300">
    <property type="match status" value="1"/>
</dbReference>
<dbReference type="CDD" id="cd12915">
    <property type="entry name" value="PDC2_DGC_like"/>
    <property type="match status" value="1"/>
</dbReference>
<dbReference type="Pfam" id="PF00072">
    <property type="entry name" value="Response_reg"/>
    <property type="match status" value="1"/>
</dbReference>
<dbReference type="CDD" id="cd17546">
    <property type="entry name" value="REC_hyHK_CKI1_RcsC-like"/>
    <property type="match status" value="1"/>
</dbReference>
<dbReference type="InterPro" id="IPR036097">
    <property type="entry name" value="HisK_dim/P_sf"/>
</dbReference>
<dbReference type="Proteomes" id="UP001144372">
    <property type="component" value="Unassembled WGS sequence"/>
</dbReference>
<dbReference type="InterPro" id="IPR001789">
    <property type="entry name" value="Sig_transdc_resp-reg_receiver"/>
</dbReference>
<keyword evidence="9 12" id="KW-1133">Transmembrane helix</keyword>
<dbReference type="Pfam" id="PF02518">
    <property type="entry name" value="HATPase_c"/>
    <property type="match status" value="1"/>
</dbReference>
<dbReference type="InterPro" id="IPR004358">
    <property type="entry name" value="Sig_transdc_His_kin-like_C"/>
</dbReference>
<evidence type="ECO:0000256" key="6">
    <source>
        <dbReference type="ARBA" id="ARBA00022679"/>
    </source>
</evidence>
<reference evidence="16" key="1">
    <citation type="submission" date="2022-12" db="EMBL/GenBank/DDBJ databases">
        <title>Reference genome sequencing for broad-spectrum identification of bacterial and archaeal isolates by mass spectrometry.</title>
        <authorList>
            <person name="Sekiguchi Y."/>
            <person name="Tourlousse D.M."/>
        </authorList>
    </citation>
    <scope>NUCLEOTIDE SEQUENCE</scope>
    <source>
        <strain evidence="16">ASRB1</strain>
    </source>
</reference>
<keyword evidence="10 12" id="KW-0472">Membrane</keyword>
<dbReference type="Gene3D" id="3.30.450.20">
    <property type="entry name" value="PAS domain"/>
    <property type="match status" value="3"/>
</dbReference>
<dbReference type="PROSITE" id="PS50110">
    <property type="entry name" value="RESPONSE_REGULATORY"/>
    <property type="match status" value="1"/>
</dbReference>
<dbReference type="SUPFAM" id="SSF55785">
    <property type="entry name" value="PYP-like sensor domain (PAS domain)"/>
    <property type="match status" value="1"/>
</dbReference>
<dbReference type="PROSITE" id="PS50885">
    <property type="entry name" value="HAMP"/>
    <property type="match status" value="1"/>
</dbReference>
<evidence type="ECO:0000256" key="10">
    <source>
        <dbReference type="ARBA" id="ARBA00023136"/>
    </source>
</evidence>
<feature type="domain" description="Response regulatory" evidence="14">
    <location>
        <begin position="754"/>
        <end position="870"/>
    </location>
</feature>
<keyword evidence="8" id="KW-0418">Kinase</keyword>
<keyword evidence="6" id="KW-0808">Transferase</keyword>
<keyword evidence="17" id="KW-1185">Reference proteome</keyword>
<dbReference type="PRINTS" id="PR00344">
    <property type="entry name" value="BCTRLSENSOR"/>
</dbReference>
<evidence type="ECO:0000256" key="5">
    <source>
        <dbReference type="ARBA" id="ARBA00022553"/>
    </source>
</evidence>